<dbReference type="AlphaFoldDB" id="A0A3D9AKX0"/>
<dbReference type="RefSeq" id="WP_116099803.1">
    <property type="nucleotide sequence ID" value="NZ_QNVU01000052.1"/>
</dbReference>
<gene>
    <name evidence="1" type="ORF">DRF68_18140</name>
</gene>
<keyword evidence="2" id="KW-1185">Reference proteome</keyword>
<sequence length="184" mass="21962">MKTKFWIQEKSPKQLFLELVALDQSYTEFWDIINTLETEIESYDFDYPRYTLAFSTTFYGFNNDGGNLSYEEQNECVTSKFNEYKNQISDLIKQNPDEALLPKIDYEKLFNNEELEFVYWEIIEMNPFMREFEGKFAAWEKNNKVLFLSVTKEDKELPYEISVGGVALEKYTEMLHKFNSIIND</sequence>
<accession>A0A3D9AKX0</accession>
<evidence type="ECO:0000313" key="1">
    <source>
        <dbReference type="EMBL" id="REC41970.1"/>
    </source>
</evidence>
<dbReference type="Proteomes" id="UP000256924">
    <property type="component" value="Unassembled WGS sequence"/>
</dbReference>
<reference evidence="1 2" key="1">
    <citation type="journal article" date="2004" name="Emerg. Infect. Dis.">
        <title>Amoebae-resisting bacteria isolated from human nasal swabs by amoebal coculture.</title>
        <authorList>
            <person name="Greub G."/>
            <person name="La Scola B."/>
            <person name="Raoult D."/>
        </authorList>
    </citation>
    <scope>NUCLEOTIDE SEQUENCE [LARGE SCALE GENOMIC DNA]</scope>
    <source>
        <strain evidence="1 2">CCUG 51329</strain>
    </source>
</reference>
<name>A0A3D9AKX0_9FLAO</name>
<evidence type="ECO:0000313" key="2">
    <source>
        <dbReference type="Proteomes" id="UP000256924"/>
    </source>
</evidence>
<proteinExistence type="predicted"/>
<organism evidence="1 2">
    <name type="scientific">Candidatus Chryseobacterium massiliense</name>
    <dbReference type="NCBI Taxonomy" id="204089"/>
    <lineage>
        <taxon>Bacteria</taxon>
        <taxon>Pseudomonadati</taxon>
        <taxon>Bacteroidota</taxon>
        <taxon>Flavobacteriia</taxon>
        <taxon>Flavobacteriales</taxon>
        <taxon>Weeksellaceae</taxon>
        <taxon>Chryseobacterium group</taxon>
        <taxon>Chryseobacterium</taxon>
    </lineage>
</organism>
<protein>
    <submittedName>
        <fullName evidence="1">Uncharacterized protein</fullName>
    </submittedName>
</protein>
<dbReference type="EMBL" id="QNVU01000052">
    <property type="protein sequence ID" value="REC41970.1"/>
    <property type="molecule type" value="Genomic_DNA"/>
</dbReference>
<comment type="caution">
    <text evidence="1">The sequence shown here is derived from an EMBL/GenBank/DDBJ whole genome shotgun (WGS) entry which is preliminary data.</text>
</comment>